<dbReference type="EMBL" id="CM042049">
    <property type="protein sequence ID" value="KAI3746211.1"/>
    <property type="molecule type" value="Genomic_DNA"/>
</dbReference>
<accession>A0ACB9DIB3</accession>
<evidence type="ECO:0000313" key="2">
    <source>
        <dbReference type="Proteomes" id="UP001055879"/>
    </source>
</evidence>
<comment type="caution">
    <text evidence="1">The sequence shown here is derived from an EMBL/GenBank/DDBJ whole genome shotgun (WGS) entry which is preliminary data.</text>
</comment>
<protein>
    <submittedName>
        <fullName evidence="1">Uncharacterized protein</fullName>
    </submittedName>
</protein>
<reference evidence="1 2" key="2">
    <citation type="journal article" date="2022" name="Mol. Ecol. Resour.">
        <title>The genomes of chicory, endive, great burdock and yacon provide insights into Asteraceae paleo-polyploidization history and plant inulin production.</title>
        <authorList>
            <person name="Fan W."/>
            <person name="Wang S."/>
            <person name="Wang H."/>
            <person name="Wang A."/>
            <person name="Jiang F."/>
            <person name="Liu H."/>
            <person name="Zhao H."/>
            <person name="Xu D."/>
            <person name="Zhang Y."/>
        </authorList>
    </citation>
    <scope>NUCLEOTIDE SEQUENCE [LARGE SCALE GENOMIC DNA]</scope>
    <source>
        <strain evidence="2">cv. Niubang</strain>
    </source>
</reference>
<organism evidence="1 2">
    <name type="scientific">Arctium lappa</name>
    <name type="common">Greater burdock</name>
    <name type="synonym">Lappa major</name>
    <dbReference type="NCBI Taxonomy" id="4217"/>
    <lineage>
        <taxon>Eukaryota</taxon>
        <taxon>Viridiplantae</taxon>
        <taxon>Streptophyta</taxon>
        <taxon>Embryophyta</taxon>
        <taxon>Tracheophyta</taxon>
        <taxon>Spermatophyta</taxon>
        <taxon>Magnoliopsida</taxon>
        <taxon>eudicotyledons</taxon>
        <taxon>Gunneridae</taxon>
        <taxon>Pentapetalae</taxon>
        <taxon>asterids</taxon>
        <taxon>campanulids</taxon>
        <taxon>Asterales</taxon>
        <taxon>Asteraceae</taxon>
        <taxon>Carduoideae</taxon>
        <taxon>Cardueae</taxon>
        <taxon>Arctiinae</taxon>
        <taxon>Arctium</taxon>
    </lineage>
</organism>
<keyword evidence="2" id="KW-1185">Reference proteome</keyword>
<dbReference type="Proteomes" id="UP001055879">
    <property type="component" value="Linkage Group LG03"/>
</dbReference>
<sequence>MVQALGKSSSEAYQKILNTESPPSSKLISSGSYTPGGGSSVGDGGLGYIGHTVTKFDTLAGVAIKYDVEVADIKRMNGLTTDLHMFARKTLQIPLPGRHPPSPIMSNGHDSQGMMIV</sequence>
<name>A0ACB9DIB3_ARCLA</name>
<proteinExistence type="predicted"/>
<gene>
    <name evidence="1" type="ORF">L6452_08635</name>
</gene>
<reference evidence="2" key="1">
    <citation type="journal article" date="2022" name="Mol. Ecol. Resour.">
        <title>The genomes of chicory, endive, great burdock and yacon provide insights into Asteraceae palaeo-polyploidization history and plant inulin production.</title>
        <authorList>
            <person name="Fan W."/>
            <person name="Wang S."/>
            <person name="Wang H."/>
            <person name="Wang A."/>
            <person name="Jiang F."/>
            <person name="Liu H."/>
            <person name="Zhao H."/>
            <person name="Xu D."/>
            <person name="Zhang Y."/>
        </authorList>
    </citation>
    <scope>NUCLEOTIDE SEQUENCE [LARGE SCALE GENOMIC DNA]</scope>
    <source>
        <strain evidence="2">cv. Niubang</strain>
    </source>
</reference>
<evidence type="ECO:0000313" key="1">
    <source>
        <dbReference type="EMBL" id="KAI3746211.1"/>
    </source>
</evidence>